<dbReference type="PANTHER" id="PTHR16201">
    <property type="entry name" value="SEVEN TRANSMEMBRANE PROTEIN 1-RELATED"/>
    <property type="match status" value="1"/>
</dbReference>
<gene>
    <name evidence="6" type="ORF">An16g04410</name>
</gene>
<dbReference type="InterPro" id="IPR051415">
    <property type="entry name" value="LAAT-1"/>
</dbReference>
<feature type="transmembrane region" description="Helical" evidence="5">
    <location>
        <begin position="16"/>
        <end position="35"/>
    </location>
</feature>
<dbReference type="GeneID" id="4988834"/>
<feature type="transmembrane region" description="Helical" evidence="5">
    <location>
        <begin position="90"/>
        <end position="117"/>
    </location>
</feature>
<evidence type="ECO:0000256" key="3">
    <source>
        <dbReference type="ARBA" id="ARBA00022989"/>
    </source>
</evidence>
<accession>A0AAJ8E2A5</accession>
<reference evidence="6" key="1">
    <citation type="submission" date="2025-02" db="EMBL/GenBank/DDBJ databases">
        <authorList>
            <consortium name="NCBI Genome Project"/>
        </authorList>
    </citation>
    <scope>NUCLEOTIDE SEQUENCE</scope>
</reference>
<evidence type="ECO:0000256" key="2">
    <source>
        <dbReference type="ARBA" id="ARBA00022692"/>
    </source>
</evidence>
<dbReference type="RefSeq" id="XP_059604790.1">
    <property type="nucleotide sequence ID" value="XM_059745099.1"/>
</dbReference>
<evidence type="ECO:0000256" key="4">
    <source>
        <dbReference type="ARBA" id="ARBA00023136"/>
    </source>
</evidence>
<dbReference type="Gene3D" id="1.20.1280.290">
    <property type="match status" value="1"/>
</dbReference>
<protein>
    <recommendedName>
        <fullName evidence="7">PQ loop repeat protein</fullName>
    </recommendedName>
</protein>
<feature type="transmembrane region" description="Helical" evidence="5">
    <location>
        <begin position="47"/>
        <end position="70"/>
    </location>
</feature>
<dbReference type="KEGG" id="ang:An16g04410"/>
<feature type="non-terminal residue" evidence="6">
    <location>
        <position position="363"/>
    </location>
</feature>
<dbReference type="AlphaFoldDB" id="A0AAJ8E2A5"/>
<name>A0AAJ8E2A5_ASPNG</name>
<sequence>MDLSNPRCEHLASPDIKNFILSILIVFGILLSYTPQHVRILTMKTSFGISPYFVLLGTTSGSSALANVISQQQSLHDMACCKQVNGMGCFAGILGILQVGTQCLCFFIILFLFVLFFPRNTAHLPKSSPTYRTAVTVAVICILHAAFMLITTLAVGYTRPSSLQAWSNFCGILSALLASIQYFPQIYTTLRLRCVGSLSIPMMCIQTPGSLVWAGSLAARLGPKGWSTWGVLIVTACLQGTLLCLGVFFEFLGPNRGHSHEGHDKDTEVVRGGAGEEEVVAEDDQLAVGGDAFVEGSVRSSLYGWILAFGKSGMWSSGLEMQKRKTVLLVPLYFLAAMYQSLLAQLLEHGTVCHLYPTVKRNR</sequence>
<dbReference type="InterPro" id="IPR006603">
    <property type="entry name" value="PQ-loop_rpt"/>
</dbReference>
<keyword evidence="4 5" id="KW-0472">Membrane</keyword>
<keyword evidence="2 5" id="KW-0812">Transmembrane</keyword>
<feature type="transmembrane region" description="Helical" evidence="5">
    <location>
        <begin position="163"/>
        <end position="183"/>
    </location>
</feature>
<dbReference type="SMART" id="SM00679">
    <property type="entry name" value="CTNS"/>
    <property type="match status" value="2"/>
</dbReference>
<keyword evidence="3 5" id="KW-1133">Transmembrane helix</keyword>
<evidence type="ECO:0000313" key="6">
    <source>
        <dbReference type="RefSeq" id="XP_059604790.1"/>
    </source>
</evidence>
<comment type="subcellular location">
    <subcellularLocation>
        <location evidence="1">Membrane</location>
        <topology evidence="1">Multi-pass membrane protein</topology>
    </subcellularLocation>
</comment>
<feature type="transmembrane region" description="Helical" evidence="5">
    <location>
        <begin position="195"/>
        <end position="214"/>
    </location>
</feature>
<evidence type="ECO:0000256" key="5">
    <source>
        <dbReference type="SAM" id="Phobius"/>
    </source>
</evidence>
<dbReference type="GO" id="GO:0016020">
    <property type="term" value="C:membrane"/>
    <property type="evidence" value="ECO:0007669"/>
    <property type="project" value="UniProtKB-SubCell"/>
</dbReference>
<dbReference type="PANTHER" id="PTHR16201:SF11">
    <property type="entry name" value="PQ-LOOP REPEAT-CONTAINING PROTEIN"/>
    <property type="match status" value="1"/>
</dbReference>
<proteinExistence type="predicted"/>
<feature type="transmembrane region" description="Helical" evidence="5">
    <location>
        <begin position="137"/>
        <end position="157"/>
    </location>
</feature>
<organism evidence="6">
    <name type="scientific">Aspergillus niger</name>
    <dbReference type="NCBI Taxonomy" id="5061"/>
    <lineage>
        <taxon>Eukaryota</taxon>
        <taxon>Fungi</taxon>
        <taxon>Dikarya</taxon>
        <taxon>Ascomycota</taxon>
        <taxon>Pezizomycotina</taxon>
        <taxon>Eurotiomycetes</taxon>
        <taxon>Eurotiomycetidae</taxon>
        <taxon>Eurotiales</taxon>
        <taxon>Aspergillaceae</taxon>
        <taxon>Aspergillus</taxon>
        <taxon>Aspergillus subgen. Circumdati</taxon>
    </lineage>
</organism>
<feature type="transmembrane region" description="Helical" evidence="5">
    <location>
        <begin position="226"/>
        <end position="249"/>
    </location>
</feature>
<dbReference type="Pfam" id="PF04193">
    <property type="entry name" value="PQ-loop"/>
    <property type="match status" value="2"/>
</dbReference>
<reference evidence="6" key="2">
    <citation type="submission" date="2025-08" db="UniProtKB">
        <authorList>
            <consortium name="RefSeq"/>
        </authorList>
    </citation>
    <scope>IDENTIFICATION</scope>
</reference>
<evidence type="ECO:0000256" key="1">
    <source>
        <dbReference type="ARBA" id="ARBA00004141"/>
    </source>
</evidence>
<evidence type="ECO:0008006" key="7">
    <source>
        <dbReference type="Google" id="ProtNLM"/>
    </source>
</evidence>